<evidence type="ECO:0000256" key="4">
    <source>
        <dbReference type="ARBA" id="ARBA00022989"/>
    </source>
</evidence>
<feature type="transmembrane region" description="Helical" evidence="8">
    <location>
        <begin position="66"/>
        <end position="86"/>
    </location>
</feature>
<dbReference type="KEGG" id="sfug:CNQ36_06330"/>
<keyword evidence="6 8" id="KW-0472">Membrane</keyword>
<evidence type="ECO:0000256" key="5">
    <source>
        <dbReference type="ARBA" id="ARBA00023065"/>
    </source>
</evidence>
<feature type="transmembrane region" description="Helical" evidence="8">
    <location>
        <begin position="195"/>
        <end position="212"/>
    </location>
</feature>
<evidence type="ECO:0000313" key="10">
    <source>
        <dbReference type="EMBL" id="AYL39380.1"/>
    </source>
</evidence>
<feature type="domain" description="Cation/H+ exchanger transmembrane" evidence="9">
    <location>
        <begin position="16"/>
        <end position="397"/>
    </location>
</feature>
<gene>
    <name evidence="10" type="ORF">CNQ36_06330</name>
</gene>
<dbReference type="RefSeq" id="WP_121548381.1">
    <property type="nucleotide sequence ID" value="NZ_CP023407.1"/>
</dbReference>
<proteinExistence type="predicted"/>
<feature type="transmembrane region" description="Helical" evidence="8">
    <location>
        <begin position="165"/>
        <end position="189"/>
    </location>
</feature>
<feature type="transmembrane region" description="Helical" evidence="8">
    <location>
        <begin position="310"/>
        <end position="332"/>
    </location>
</feature>
<comment type="subcellular location">
    <subcellularLocation>
        <location evidence="1">Membrane</location>
        <topology evidence="1">Multi-pass membrane protein</topology>
    </subcellularLocation>
</comment>
<feature type="compositionally biased region" description="Low complexity" evidence="7">
    <location>
        <begin position="406"/>
        <end position="420"/>
    </location>
</feature>
<feature type="transmembrane region" description="Helical" evidence="8">
    <location>
        <begin position="132"/>
        <end position="153"/>
    </location>
</feature>
<feature type="transmembrane region" description="Helical" evidence="8">
    <location>
        <begin position="98"/>
        <end position="120"/>
    </location>
</feature>
<evidence type="ECO:0000313" key="11">
    <source>
        <dbReference type="Proteomes" id="UP000282170"/>
    </source>
</evidence>
<name>A0A494UXY7_9ACTN</name>
<dbReference type="GO" id="GO:1902600">
    <property type="term" value="P:proton transmembrane transport"/>
    <property type="evidence" value="ECO:0007669"/>
    <property type="project" value="InterPro"/>
</dbReference>
<evidence type="ECO:0000259" key="9">
    <source>
        <dbReference type="Pfam" id="PF00999"/>
    </source>
</evidence>
<evidence type="ECO:0000256" key="3">
    <source>
        <dbReference type="ARBA" id="ARBA00022692"/>
    </source>
</evidence>
<dbReference type="EMBL" id="CP023407">
    <property type="protein sequence ID" value="AYL39380.1"/>
    <property type="molecule type" value="Genomic_DNA"/>
</dbReference>
<dbReference type="PANTHER" id="PTHR32468">
    <property type="entry name" value="CATION/H + ANTIPORTER"/>
    <property type="match status" value="1"/>
</dbReference>
<evidence type="ECO:0000256" key="8">
    <source>
        <dbReference type="SAM" id="Phobius"/>
    </source>
</evidence>
<dbReference type="Proteomes" id="UP000282170">
    <property type="component" value="Chromosome"/>
</dbReference>
<evidence type="ECO:0000256" key="6">
    <source>
        <dbReference type="ARBA" id="ARBA00023136"/>
    </source>
</evidence>
<evidence type="ECO:0000256" key="7">
    <source>
        <dbReference type="SAM" id="MobiDB-lite"/>
    </source>
</evidence>
<dbReference type="GO" id="GO:0016020">
    <property type="term" value="C:membrane"/>
    <property type="evidence" value="ECO:0007669"/>
    <property type="project" value="UniProtKB-SubCell"/>
</dbReference>
<keyword evidence="5" id="KW-0406">Ion transport</keyword>
<organism evidence="10 11">
    <name type="scientific">Streptomyces fungicidicus</name>
    <dbReference type="NCBI Taxonomy" id="68203"/>
    <lineage>
        <taxon>Bacteria</taxon>
        <taxon>Bacillati</taxon>
        <taxon>Actinomycetota</taxon>
        <taxon>Actinomycetes</taxon>
        <taxon>Kitasatosporales</taxon>
        <taxon>Streptomycetaceae</taxon>
        <taxon>Streptomyces</taxon>
    </lineage>
</organism>
<dbReference type="InterPro" id="IPR006153">
    <property type="entry name" value="Cation/H_exchanger_TM"/>
</dbReference>
<dbReference type="Gene3D" id="1.20.1530.20">
    <property type="match status" value="1"/>
</dbReference>
<keyword evidence="3 8" id="KW-0812">Transmembrane</keyword>
<dbReference type="AlphaFoldDB" id="A0A494UXY7"/>
<accession>A0A494UXY7</accession>
<feature type="region of interest" description="Disordered" evidence="7">
    <location>
        <begin position="402"/>
        <end position="427"/>
    </location>
</feature>
<reference evidence="10 11" key="1">
    <citation type="submission" date="2017-09" db="EMBL/GenBank/DDBJ databases">
        <authorList>
            <person name="Zhang H."/>
            <person name="Hu S."/>
            <person name="Xu J."/>
            <person name="He Z."/>
        </authorList>
    </citation>
    <scope>NUCLEOTIDE SEQUENCE [LARGE SCALE GENOMIC DNA]</scope>
    <source>
        <strain evidence="10 11">TXX3120</strain>
    </source>
</reference>
<evidence type="ECO:0000256" key="2">
    <source>
        <dbReference type="ARBA" id="ARBA00022448"/>
    </source>
</evidence>
<keyword evidence="11" id="KW-1185">Reference proteome</keyword>
<sequence>MSAHQVQFLLLDLALIIVCARAAGHLFQRLGQPPVLGEITAGILLGPTLFGQEVTDAVFPADVRPLLAALANVGVALFMLGVGIDLNRDLLRGGQRVVTTLATTSVAVPFAAGTLVALHLAERHAPEQRLGFILFMGVAMSVTAFPVLARILADRGLNRTRLGGIALCAAAVGDVLAWSMLAAVMAVVGRDGQEPWRLVLLPAYVAVMLWAVRPALRHLEERGRFQDRGPALTVVLTGLLLSSVATEWLGLHFLFGAFLFGAVLPRGTGDHLRTTATQETRQVTLILLLPAYFLLAGLKVDLSALDLGGFGELALVLTVAVVGKSASAFAAARLHGLGNHDSAVLATLMNTRGLTELIVLTVGVETGILDGSLYSMMVVMALVTTAMAGPALNRLLRTGLGEKRPSSAGPAAPGVPLPARRVPEDAE</sequence>
<feature type="transmembrane region" description="Helical" evidence="8">
    <location>
        <begin position="373"/>
        <end position="396"/>
    </location>
</feature>
<protein>
    <submittedName>
        <fullName evidence="10">Cation/H(+) antiporter</fullName>
    </submittedName>
</protein>
<dbReference type="InterPro" id="IPR038770">
    <property type="entry name" value="Na+/solute_symporter_sf"/>
</dbReference>
<dbReference type="GO" id="GO:0015297">
    <property type="term" value="F:antiporter activity"/>
    <property type="evidence" value="ECO:0007669"/>
    <property type="project" value="InterPro"/>
</dbReference>
<keyword evidence="2" id="KW-0813">Transport</keyword>
<dbReference type="Pfam" id="PF00999">
    <property type="entry name" value="Na_H_Exchanger"/>
    <property type="match status" value="1"/>
</dbReference>
<feature type="transmembrane region" description="Helical" evidence="8">
    <location>
        <begin position="232"/>
        <end position="260"/>
    </location>
</feature>
<dbReference type="GeneID" id="93882415"/>
<evidence type="ECO:0000256" key="1">
    <source>
        <dbReference type="ARBA" id="ARBA00004141"/>
    </source>
</evidence>
<dbReference type="InterPro" id="IPR050794">
    <property type="entry name" value="CPA2_transporter"/>
</dbReference>
<dbReference type="PANTHER" id="PTHR32468:SF0">
    <property type="entry name" value="K(+)_H(+) ANTIPORTER 1"/>
    <property type="match status" value="1"/>
</dbReference>
<keyword evidence="4 8" id="KW-1133">Transmembrane helix</keyword>